<evidence type="ECO:0000313" key="2">
    <source>
        <dbReference type="EMBL" id="EMD16057.1"/>
    </source>
</evidence>
<dbReference type="PANTHER" id="PTHR43267">
    <property type="entry name" value="TRNA THREONYLCARBAMOYLADENOSINE DEHYDRATASE"/>
    <property type="match status" value="1"/>
</dbReference>
<dbReference type="GO" id="GO:0061503">
    <property type="term" value="F:tRNA threonylcarbamoyladenosine dehydratase"/>
    <property type="evidence" value="ECO:0007669"/>
    <property type="project" value="TreeGrafter"/>
</dbReference>
<comment type="caution">
    <text evidence="2">The sequence shown here is derived from an EMBL/GenBank/DDBJ whole genome shotgun (WGS) entry which is preliminary data.</text>
</comment>
<dbReference type="Pfam" id="PF00899">
    <property type="entry name" value="ThiF"/>
    <property type="match status" value="1"/>
</dbReference>
<dbReference type="eggNOG" id="COG1179">
    <property type="taxonomic scope" value="Bacteria"/>
</dbReference>
<evidence type="ECO:0000313" key="3">
    <source>
        <dbReference type="Proteomes" id="UP000011758"/>
    </source>
</evidence>
<organism evidence="2 3">
    <name type="scientific">Eggerthia catenaformis OT 569 = DSM 20559</name>
    <dbReference type="NCBI Taxonomy" id="999415"/>
    <lineage>
        <taxon>Bacteria</taxon>
        <taxon>Bacillati</taxon>
        <taxon>Bacillota</taxon>
        <taxon>Erysipelotrichia</taxon>
        <taxon>Erysipelotrichales</taxon>
        <taxon>Coprobacillaceae</taxon>
        <taxon>Eggerthia</taxon>
    </lineage>
</organism>
<dbReference type="PATRIC" id="fig|999415.3.peg.1487"/>
<protein>
    <recommendedName>
        <fullName evidence="1">THIF-type NAD/FAD binding fold domain-containing protein</fullName>
    </recommendedName>
</protein>
<name>M2P723_9FIRM</name>
<gene>
    <name evidence="2" type="ORF">HMPREF9943_01460</name>
</gene>
<dbReference type="EMBL" id="AGEJ01000024">
    <property type="protein sequence ID" value="EMD16057.1"/>
    <property type="molecule type" value="Genomic_DNA"/>
</dbReference>
<proteinExistence type="predicted"/>
<dbReference type="GO" id="GO:0008641">
    <property type="term" value="F:ubiquitin-like modifier activating enzyme activity"/>
    <property type="evidence" value="ECO:0007669"/>
    <property type="project" value="InterPro"/>
</dbReference>
<dbReference type="InterPro" id="IPR000594">
    <property type="entry name" value="ThiF_NAD_FAD-bd"/>
</dbReference>
<dbReference type="Proteomes" id="UP000011758">
    <property type="component" value="Unassembled WGS sequence"/>
</dbReference>
<dbReference type="AlphaFoldDB" id="M2P723"/>
<reference evidence="2 3" key="1">
    <citation type="submission" date="2013-02" db="EMBL/GenBank/DDBJ databases">
        <title>The Genome Sequence of Lactobacillus catenaformis F0143.</title>
        <authorList>
            <consortium name="The Broad Institute Genome Sequencing Platform"/>
            <person name="Earl A."/>
            <person name="Ward D."/>
            <person name="Feldgarden M."/>
            <person name="Gevers D."/>
            <person name="Izard J."/>
            <person name="Blanton J.M."/>
            <person name="Mathney J."/>
            <person name="Dewhirst F.E."/>
            <person name="Young S.K."/>
            <person name="Zeng Q."/>
            <person name="Gargeya S."/>
            <person name="Fitzgerald M."/>
            <person name="Haas B."/>
            <person name="Abouelleil A."/>
            <person name="Alvarado L."/>
            <person name="Arachchi H.M."/>
            <person name="Berlin A."/>
            <person name="Chapman S.B."/>
            <person name="Gearin G."/>
            <person name="Goldberg J."/>
            <person name="Griggs A."/>
            <person name="Gujja S."/>
            <person name="Hansen M."/>
            <person name="Heiman D."/>
            <person name="Howarth C."/>
            <person name="Larimer J."/>
            <person name="Lui A."/>
            <person name="MacDonald P.J.P."/>
            <person name="McCowen C."/>
            <person name="Montmayeur A."/>
            <person name="Murphy C."/>
            <person name="Neiman D."/>
            <person name="Pearson M."/>
            <person name="Priest M."/>
            <person name="Roberts A."/>
            <person name="Saif S."/>
            <person name="Shea T."/>
            <person name="Sisk P."/>
            <person name="Stolte C."/>
            <person name="Sykes S."/>
            <person name="Wortman J."/>
            <person name="Nusbaum C."/>
            <person name="Birren B."/>
        </authorList>
    </citation>
    <scope>NUCLEOTIDE SEQUENCE [LARGE SCALE GENOMIC DNA]</scope>
    <source>
        <strain evidence="2 3">OT 569</strain>
    </source>
</reference>
<evidence type="ECO:0000259" key="1">
    <source>
        <dbReference type="Pfam" id="PF00899"/>
    </source>
</evidence>
<sequence length="230" mass="25427">MKEEYARTQLLLGEKGINCLKNKKVIIFGVGGVGSYVAESLARTGVGMIDLVDDDDVSLSNINRQIIALHSTVGLKKVDVMADRIADINPDIKVCRYPIFYLPEIKDQFDFSSYDYMIDCCDTVKAKLSIIEEAYSVNKPVISAMGAGNKLHPELFEITDIYKTCYDPLSKVIRTECRKRGIKKLKVCFSREQPIKISSAHQRIPGSISFVPSSAGLLIASAVINDLLSA</sequence>
<dbReference type="RefSeq" id="WP_004803582.1">
    <property type="nucleotide sequence ID" value="NZ_KB446649.1"/>
</dbReference>
<dbReference type="GO" id="GO:0061504">
    <property type="term" value="P:cyclic threonylcarbamoyladenosine biosynthetic process"/>
    <property type="evidence" value="ECO:0007669"/>
    <property type="project" value="TreeGrafter"/>
</dbReference>
<dbReference type="PANTHER" id="PTHR43267:SF1">
    <property type="entry name" value="TRNA THREONYLCARBAMOYLADENOSINE DEHYDRATASE"/>
    <property type="match status" value="1"/>
</dbReference>
<dbReference type="CDD" id="cd00755">
    <property type="entry name" value="YgdL_like"/>
    <property type="match status" value="1"/>
</dbReference>
<feature type="domain" description="THIF-type NAD/FAD binding fold" evidence="1">
    <location>
        <begin position="7"/>
        <end position="224"/>
    </location>
</feature>
<dbReference type="BioCyc" id="ECAT999415-HMP:GTTI-1504-MONOMER"/>
<dbReference type="Gene3D" id="3.40.50.720">
    <property type="entry name" value="NAD(P)-binding Rossmann-like Domain"/>
    <property type="match status" value="1"/>
</dbReference>
<dbReference type="SUPFAM" id="SSF69572">
    <property type="entry name" value="Activating enzymes of the ubiquitin-like proteins"/>
    <property type="match status" value="1"/>
</dbReference>
<keyword evidence="3" id="KW-1185">Reference proteome</keyword>
<dbReference type="OrthoDB" id="9804150at2"/>
<accession>M2P723</accession>
<dbReference type="InterPro" id="IPR045886">
    <property type="entry name" value="ThiF/MoeB/HesA"/>
</dbReference>
<dbReference type="InterPro" id="IPR035985">
    <property type="entry name" value="Ubiquitin-activating_enz"/>
</dbReference>
<dbReference type="STRING" id="999415.HMPREF9943_01460"/>